<dbReference type="EMBL" id="BOPF01000007">
    <property type="protein sequence ID" value="GIJ45519.1"/>
    <property type="molecule type" value="Genomic_DNA"/>
</dbReference>
<protein>
    <submittedName>
        <fullName evidence="3">Phosphatase</fullName>
    </submittedName>
</protein>
<name>A0A8J4DPH3_9ACTN</name>
<dbReference type="GO" id="GO:0070297">
    <property type="term" value="P:regulation of phosphorelay signal transduction system"/>
    <property type="evidence" value="ECO:0007669"/>
    <property type="project" value="TreeGrafter"/>
</dbReference>
<dbReference type="CDD" id="cd07067">
    <property type="entry name" value="HP_PGM_like"/>
    <property type="match status" value="1"/>
</dbReference>
<evidence type="ECO:0000313" key="4">
    <source>
        <dbReference type="Proteomes" id="UP000619260"/>
    </source>
</evidence>
<comment type="caution">
    <text evidence="3">The sequence shown here is derived from an EMBL/GenBank/DDBJ whole genome shotgun (WGS) entry which is preliminary data.</text>
</comment>
<dbReference type="Gene3D" id="3.40.50.1240">
    <property type="entry name" value="Phosphoglycerate mutase-like"/>
    <property type="match status" value="1"/>
</dbReference>
<dbReference type="PANTHER" id="PTHR48100">
    <property type="entry name" value="BROAD-SPECIFICITY PHOSPHATASE YOR283W-RELATED"/>
    <property type="match status" value="1"/>
</dbReference>
<dbReference type="InterPro" id="IPR050275">
    <property type="entry name" value="PGM_Phosphatase"/>
</dbReference>
<feature type="active site" description="Tele-phosphohistidine intermediate" evidence="1">
    <location>
        <position position="21"/>
    </location>
</feature>
<dbReference type="PANTHER" id="PTHR48100:SF15">
    <property type="entry name" value="SEDOHEPTULOSE 1,7-BISPHOSPHATASE"/>
    <property type="match status" value="1"/>
</dbReference>
<dbReference type="SMART" id="SM00855">
    <property type="entry name" value="PGAM"/>
    <property type="match status" value="1"/>
</dbReference>
<proteinExistence type="predicted"/>
<dbReference type="InterPro" id="IPR013078">
    <property type="entry name" value="His_Pase_superF_clade-1"/>
</dbReference>
<dbReference type="AlphaFoldDB" id="A0A8J4DPH3"/>
<gene>
    <name evidence="3" type="ORF">Val02_24050</name>
</gene>
<evidence type="ECO:0000313" key="3">
    <source>
        <dbReference type="EMBL" id="GIJ45519.1"/>
    </source>
</evidence>
<dbReference type="SUPFAM" id="SSF53254">
    <property type="entry name" value="Phosphoglycerate mutase-like"/>
    <property type="match status" value="1"/>
</dbReference>
<dbReference type="Pfam" id="PF00300">
    <property type="entry name" value="His_Phos_1"/>
    <property type="match status" value="1"/>
</dbReference>
<evidence type="ECO:0000256" key="2">
    <source>
        <dbReference type="PIRSR" id="PIRSR613078-2"/>
    </source>
</evidence>
<reference evidence="3" key="1">
    <citation type="submission" date="2021-01" db="EMBL/GenBank/DDBJ databases">
        <title>Whole genome shotgun sequence of Virgisporangium aliadipatigenens NBRC 105644.</title>
        <authorList>
            <person name="Komaki H."/>
            <person name="Tamura T."/>
        </authorList>
    </citation>
    <scope>NUCLEOTIDE SEQUENCE</scope>
    <source>
        <strain evidence="3">NBRC 105644</strain>
    </source>
</reference>
<organism evidence="3 4">
    <name type="scientific">Virgisporangium aliadipatigenens</name>
    <dbReference type="NCBI Taxonomy" id="741659"/>
    <lineage>
        <taxon>Bacteria</taxon>
        <taxon>Bacillati</taxon>
        <taxon>Actinomycetota</taxon>
        <taxon>Actinomycetes</taxon>
        <taxon>Micromonosporales</taxon>
        <taxon>Micromonosporaceae</taxon>
        <taxon>Virgisporangium</taxon>
    </lineage>
</organism>
<feature type="binding site" evidence="2">
    <location>
        <begin position="91"/>
        <end position="94"/>
    </location>
    <ligand>
        <name>substrate</name>
    </ligand>
</feature>
<evidence type="ECO:0000256" key="1">
    <source>
        <dbReference type="PIRSR" id="PIRSR613078-1"/>
    </source>
</evidence>
<accession>A0A8J4DPH3</accession>
<feature type="active site" description="Proton donor/acceptor" evidence="1">
    <location>
        <position position="91"/>
    </location>
</feature>
<dbReference type="InterPro" id="IPR029033">
    <property type="entry name" value="His_PPase_superfam"/>
</dbReference>
<dbReference type="Proteomes" id="UP000619260">
    <property type="component" value="Unassembled WGS sequence"/>
</dbReference>
<keyword evidence="4" id="KW-1185">Reference proteome</keyword>
<dbReference type="GO" id="GO:0101006">
    <property type="term" value="F:protein histidine phosphatase activity"/>
    <property type="evidence" value="ECO:0007669"/>
    <property type="project" value="TreeGrafter"/>
</dbReference>
<feature type="binding site" evidence="2">
    <location>
        <position position="70"/>
    </location>
    <ligand>
        <name>substrate</name>
    </ligand>
</feature>
<sequence length="200" mass="22020">MRGPHASPRLDGVGELVLVRHGETEWSASGRHTSFTEKELTPRGEQQARDLVPRLREHAFVAVLTSPRVRATATAHLAGLSPAEETEDLAEWHYGEYEGITTKEIHATRPEWNLWTDGAPGGETPDRVGARIDRLLGRVAPLLERGDVALVAHGHSLRVVGARWIGLPVAGGGLLRLDTATLSVLGFEHGRRVIRHWNER</sequence>